<name>A0AAE2YPE1_9PROT</name>
<protein>
    <submittedName>
        <fullName evidence="1">Uncharacterized protein</fullName>
    </submittedName>
</protein>
<accession>A0AAE2YPE1</accession>
<evidence type="ECO:0000313" key="2">
    <source>
        <dbReference type="Proteomes" id="UP001197378"/>
    </source>
</evidence>
<sequence length="64" mass="7127">MKRQAEAAGLWDLPGMKLLLTFEADGRYRAEPVQDDAMVVTTEQIADIVEVIAYIIAIDKAFKS</sequence>
<gene>
    <name evidence="1" type="ORF">HFQ13_06620</name>
</gene>
<dbReference type="Proteomes" id="UP001197378">
    <property type="component" value="Unassembled WGS sequence"/>
</dbReference>
<keyword evidence="2" id="KW-1185">Reference proteome</keyword>
<organism evidence="1 2">
    <name type="scientific">Igneacidithiobacillus copahuensis</name>
    <dbReference type="NCBI Taxonomy" id="2724909"/>
    <lineage>
        <taxon>Bacteria</taxon>
        <taxon>Pseudomonadati</taxon>
        <taxon>Pseudomonadota</taxon>
        <taxon>Acidithiobacillia</taxon>
        <taxon>Acidithiobacillales</taxon>
        <taxon>Acidithiobacillaceae</taxon>
        <taxon>Igneacidithiobacillus</taxon>
    </lineage>
</organism>
<dbReference type="AlphaFoldDB" id="A0AAE2YPE1"/>
<reference evidence="1" key="1">
    <citation type="journal article" date="2021" name="ISME J.">
        <title>Genomic evolution of the class Acidithiobacillia: deep-branching Proteobacteria living in extreme acidic conditions.</title>
        <authorList>
            <person name="Moya-Beltran A."/>
            <person name="Beard S."/>
            <person name="Rojas-Villalobos C."/>
            <person name="Issotta F."/>
            <person name="Gallardo Y."/>
            <person name="Ulloa R."/>
            <person name="Giaveno A."/>
            <person name="Degli Esposti M."/>
            <person name="Johnson D.B."/>
            <person name="Quatrini R."/>
        </authorList>
    </citation>
    <scope>NUCLEOTIDE SEQUENCE</scope>
    <source>
        <strain evidence="1">VAN18-1</strain>
    </source>
</reference>
<proteinExistence type="predicted"/>
<evidence type="ECO:0000313" key="1">
    <source>
        <dbReference type="EMBL" id="MBU2787877.1"/>
    </source>
</evidence>
<dbReference type="RefSeq" id="WP_215885468.1">
    <property type="nucleotide sequence ID" value="NZ_JAAXYO010000087.1"/>
</dbReference>
<dbReference type="EMBL" id="JAAXYO010000087">
    <property type="protein sequence ID" value="MBU2787877.1"/>
    <property type="molecule type" value="Genomic_DNA"/>
</dbReference>
<comment type="caution">
    <text evidence="1">The sequence shown here is derived from an EMBL/GenBank/DDBJ whole genome shotgun (WGS) entry which is preliminary data.</text>
</comment>